<protein>
    <recommendedName>
        <fullName evidence="4">Lipoprotein</fullName>
    </recommendedName>
</protein>
<name>A0ABY8V4M7_9FLAO</name>
<evidence type="ECO:0000313" key="2">
    <source>
        <dbReference type="EMBL" id="WIH96317.1"/>
    </source>
</evidence>
<keyword evidence="3" id="KW-1185">Reference proteome</keyword>
<feature type="signal peptide" evidence="1">
    <location>
        <begin position="1"/>
        <end position="20"/>
    </location>
</feature>
<evidence type="ECO:0000313" key="3">
    <source>
        <dbReference type="Proteomes" id="UP001223501"/>
    </source>
</evidence>
<proteinExistence type="predicted"/>
<organism evidence="2 3">
    <name type="scientific">Empedobacter falsenii</name>
    <dbReference type="NCBI Taxonomy" id="343874"/>
    <lineage>
        <taxon>Bacteria</taxon>
        <taxon>Pseudomonadati</taxon>
        <taxon>Bacteroidota</taxon>
        <taxon>Flavobacteriia</taxon>
        <taxon>Flavobacteriales</taxon>
        <taxon>Weeksellaceae</taxon>
        <taxon>Empedobacter</taxon>
    </lineage>
</organism>
<dbReference type="Proteomes" id="UP001223501">
    <property type="component" value="Chromosome"/>
</dbReference>
<gene>
    <name evidence="2" type="ORF">OBA43_08465</name>
</gene>
<dbReference type="PROSITE" id="PS51257">
    <property type="entry name" value="PROKAR_LIPOPROTEIN"/>
    <property type="match status" value="1"/>
</dbReference>
<evidence type="ECO:0000256" key="1">
    <source>
        <dbReference type="SAM" id="SignalP"/>
    </source>
</evidence>
<feature type="chain" id="PRO_5045111993" description="Lipoprotein" evidence="1">
    <location>
        <begin position="21"/>
        <end position="168"/>
    </location>
</feature>
<dbReference type="EMBL" id="CP106831">
    <property type="protein sequence ID" value="WIH96317.1"/>
    <property type="molecule type" value="Genomic_DNA"/>
</dbReference>
<keyword evidence="1" id="KW-0732">Signal</keyword>
<sequence length="168" mass="17987">MKKHYLKTFCLFLLSFIVFSCSSDDSKNEDISQADANAKIENSIVGGKIANIKDGKINLLVSKASINKGIENLIDPVNENSLSYNESKIINIDNSYYLRSLSDNGLVTTTLLEESNNNGNISLLVGGISCTSKACAGTNGCVPAANKKSCTSCLGDCTKTVTSFEPQE</sequence>
<dbReference type="RefSeq" id="WP_260541553.1">
    <property type="nucleotide sequence ID" value="NZ_CP106831.1"/>
</dbReference>
<reference evidence="2 3" key="1">
    <citation type="submission" date="2022-09" db="EMBL/GenBank/DDBJ databases">
        <title>Whole genome sequencing analysis of tet(X)-positive Empedobacter falsenii YWS9-3.</title>
        <authorList>
            <person name="Chen C."/>
            <person name="Lv Y.-L."/>
        </authorList>
    </citation>
    <scope>NUCLEOTIDE SEQUENCE [LARGE SCALE GENOMIC DNA]</scope>
    <source>
        <strain evidence="2 3">YWS9-3_T</strain>
    </source>
</reference>
<accession>A0ABY8V4M7</accession>
<evidence type="ECO:0008006" key="4">
    <source>
        <dbReference type="Google" id="ProtNLM"/>
    </source>
</evidence>